<dbReference type="InterPro" id="IPR007749">
    <property type="entry name" value="DUF677"/>
</dbReference>
<feature type="compositionally biased region" description="Acidic residues" evidence="6">
    <location>
        <begin position="475"/>
        <end position="485"/>
    </location>
</feature>
<evidence type="ECO:0000256" key="1">
    <source>
        <dbReference type="ARBA" id="ARBA00004370"/>
    </source>
</evidence>
<dbReference type="OrthoDB" id="1932397at2759"/>
<dbReference type="EMBL" id="NMUH01001476">
    <property type="protein sequence ID" value="MQL92700.1"/>
    <property type="molecule type" value="Genomic_DNA"/>
</dbReference>
<sequence>MPSCFGFASPRPRRSSPPSPQLPTATHPPSEDGDGANPDAATPRSGRSAAASASPTTFNLLAREFTLAIQSRSYAEIWSKIHTFTSSSSAVPGDPASGEQEEDRLGRPEGEDGGAAPSSSSAHLIGEVLRPDRGSVDEALRGARPGRLSRLVSDYFDSSEHTSRLCLRLHRCVDRARSIYSPLLELLEVLPTPVATAATTPASSPLSSSSLSQNHHHHPQAQHRLHRHHLSQTQCERAFDTFQEFGAHDNPFPAPGSAEDGASFQEMRCCFAELKQQLDHRLRQVRARARLLHRTAAGSALCLVGAVVGITVSGLLLAVHALPALAAAPLLGFLRLPLAHPLAAKKRRLREHIAQLDAAARGTYVLNNDLDTIERLVARLHATVESDRVLVSLALSRGRGDHHPLEQVVGQLRRNRRGLLEQLHDLEEHVCLCFAAINRARSLLLQHIHSHYHHPHYHSEDRRTPTTSASATREEGEEEEEEGQDLEICIAHKEKRKSGVTDQQGDPHRELLRAGSRPPPGLSLPPLVAWRVLVTNQAAAAWHWPPSYGSAAPSTHHRKNTRKDDSFFPLLLLFFQQTLRSRQITTPAALPAADVRPSVRPSFYKKDRYLRSLAVVVVRGVGVVARVWKLRL</sequence>
<comment type="caution">
    <text evidence="7">The sequence shown here is derived from an EMBL/GenBank/DDBJ whole genome shotgun (WGS) entry which is preliminary data.</text>
</comment>
<accession>A0A843VG88</accession>
<reference evidence="7" key="1">
    <citation type="submission" date="2017-07" db="EMBL/GenBank/DDBJ databases">
        <title>Taro Niue Genome Assembly and Annotation.</title>
        <authorList>
            <person name="Atibalentja N."/>
            <person name="Keating K."/>
            <person name="Fields C.J."/>
        </authorList>
    </citation>
    <scope>NUCLEOTIDE SEQUENCE</scope>
    <source>
        <strain evidence="7">Niue_2</strain>
        <tissue evidence="7">Leaf</tissue>
    </source>
</reference>
<evidence type="ECO:0000256" key="5">
    <source>
        <dbReference type="ARBA" id="ARBA00023136"/>
    </source>
</evidence>
<protein>
    <submittedName>
        <fullName evidence="7">Uncharacterized protein</fullName>
    </submittedName>
</protein>
<dbReference type="PANTHER" id="PTHR31113:SF5">
    <property type="entry name" value="OS04G0405700 PROTEIN"/>
    <property type="match status" value="1"/>
</dbReference>
<keyword evidence="8" id="KW-1185">Reference proteome</keyword>
<evidence type="ECO:0000256" key="2">
    <source>
        <dbReference type="ARBA" id="ARBA00009074"/>
    </source>
</evidence>
<comment type="similarity">
    <text evidence="2">Belongs to the UPF0496 family.</text>
</comment>
<keyword evidence="3" id="KW-0812">Transmembrane</keyword>
<keyword evidence="5" id="KW-0472">Membrane</keyword>
<feature type="region of interest" description="Disordered" evidence="6">
    <location>
        <begin position="86"/>
        <end position="130"/>
    </location>
</feature>
<feature type="compositionally biased region" description="Low complexity" evidence="6">
    <location>
        <begin position="197"/>
        <end position="212"/>
    </location>
</feature>
<gene>
    <name evidence="7" type="ORF">Taro_025332</name>
</gene>
<organism evidence="7 8">
    <name type="scientific">Colocasia esculenta</name>
    <name type="common">Wild taro</name>
    <name type="synonym">Arum esculentum</name>
    <dbReference type="NCBI Taxonomy" id="4460"/>
    <lineage>
        <taxon>Eukaryota</taxon>
        <taxon>Viridiplantae</taxon>
        <taxon>Streptophyta</taxon>
        <taxon>Embryophyta</taxon>
        <taxon>Tracheophyta</taxon>
        <taxon>Spermatophyta</taxon>
        <taxon>Magnoliopsida</taxon>
        <taxon>Liliopsida</taxon>
        <taxon>Araceae</taxon>
        <taxon>Aroideae</taxon>
        <taxon>Colocasieae</taxon>
        <taxon>Colocasia</taxon>
    </lineage>
</organism>
<feature type="compositionally biased region" description="Low complexity" evidence="6">
    <location>
        <begin position="40"/>
        <end position="55"/>
    </location>
</feature>
<keyword evidence="4" id="KW-1133">Transmembrane helix</keyword>
<feature type="region of interest" description="Disordered" evidence="6">
    <location>
        <begin position="197"/>
        <end position="228"/>
    </location>
</feature>
<proteinExistence type="inferred from homology"/>
<dbReference type="PANTHER" id="PTHR31113">
    <property type="entry name" value="UPF0496 PROTEIN 3-RELATED"/>
    <property type="match status" value="1"/>
</dbReference>
<evidence type="ECO:0000256" key="6">
    <source>
        <dbReference type="SAM" id="MobiDB-lite"/>
    </source>
</evidence>
<name>A0A843VG88_COLES</name>
<dbReference type="Pfam" id="PF05055">
    <property type="entry name" value="DUF677"/>
    <property type="match status" value="1"/>
</dbReference>
<feature type="compositionally biased region" description="Basic residues" evidence="6">
    <location>
        <begin position="214"/>
        <end position="228"/>
    </location>
</feature>
<evidence type="ECO:0000313" key="8">
    <source>
        <dbReference type="Proteomes" id="UP000652761"/>
    </source>
</evidence>
<dbReference type="GO" id="GO:0016020">
    <property type="term" value="C:membrane"/>
    <property type="evidence" value="ECO:0007669"/>
    <property type="project" value="UniProtKB-SubCell"/>
</dbReference>
<dbReference type="Proteomes" id="UP000652761">
    <property type="component" value="Unassembled WGS sequence"/>
</dbReference>
<feature type="region of interest" description="Disordered" evidence="6">
    <location>
        <begin position="454"/>
        <end position="518"/>
    </location>
</feature>
<evidence type="ECO:0000313" key="7">
    <source>
        <dbReference type="EMBL" id="MQL92700.1"/>
    </source>
</evidence>
<dbReference type="AlphaFoldDB" id="A0A843VG88"/>
<evidence type="ECO:0000256" key="3">
    <source>
        <dbReference type="ARBA" id="ARBA00022692"/>
    </source>
</evidence>
<feature type="region of interest" description="Disordered" evidence="6">
    <location>
        <begin position="1"/>
        <end position="55"/>
    </location>
</feature>
<comment type="subcellular location">
    <subcellularLocation>
        <location evidence="1">Membrane</location>
    </subcellularLocation>
</comment>
<evidence type="ECO:0000256" key="4">
    <source>
        <dbReference type="ARBA" id="ARBA00022989"/>
    </source>
</evidence>